<evidence type="ECO:0000313" key="1">
    <source>
        <dbReference type="EMBL" id="UFP95804.1"/>
    </source>
</evidence>
<evidence type="ECO:0000313" key="2">
    <source>
        <dbReference type="Proteomes" id="UP001054846"/>
    </source>
</evidence>
<protein>
    <submittedName>
        <fullName evidence="1">Uncharacterized protein</fullName>
    </submittedName>
</protein>
<dbReference type="RefSeq" id="WP_230843030.1">
    <property type="nucleotide sequence ID" value="NZ_CP063845.1"/>
</dbReference>
<gene>
    <name evidence="1" type="ORF">ISF26_06110</name>
</gene>
<dbReference type="Proteomes" id="UP001054846">
    <property type="component" value="Chromosome"/>
</dbReference>
<organism evidence="1 2">
    <name type="scientific">Gloeobacter morelensis MG652769</name>
    <dbReference type="NCBI Taxonomy" id="2781736"/>
    <lineage>
        <taxon>Bacteria</taxon>
        <taxon>Bacillati</taxon>
        <taxon>Cyanobacteriota</taxon>
        <taxon>Cyanophyceae</taxon>
        <taxon>Gloeobacterales</taxon>
        <taxon>Gloeobacteraceae</taxon>
        <taxon>Gloeobacter</taxon>
        <taxon>Gloeobacter morelensis</taxon>
    </lineage>
</organism>
<proteinExistence type="predicted"/>
<reference evidence="1 2" key="1">
    <citation type="journal article" date="2021" name="Genome Biol. Evol.">
        <title>Complete Genome Sequencing of a Novel Gloeobacter Species from a Waterfall Cave in Mexico.</title>
        <authorList>
            <person name="Saw J.H."/>
            <person name="Cardona T."/>
            <person name="Montejano G."/>
        </authorList>
    </citation>
    <scope>NUCLEOTIDE SEQUENCE [LARGE SCALE GENOMIC DNA]</scope>
    <source>
        <strain evidence="1">MG652769</strain>
    </source>
</reference>
<accession>A0ABY3PQJ7</accession>
<name>A0ABY3PQJ7_9CYAN</name>
<sequence length="126" mass="13705">MGTNRKRLLQLHKQLQKLAAYGPDWDGYGAAPVSGLAFAAAEQFLQSASLDGIAPVYRCAIEPLHSGGLRIDWTTTDPEAEDDAYVEVTIDPQGQIHWLAVQGEDTLQLDTTAEEAAVRTAEILKI</sequence>
<keyword evidence="2" id="KW-1185">Reference proteome</keyword>
<dbReference type="EMBL" id="CP063845">
    <property type="protein sequence ID" value="UFP95804.1"/>
    <property type="molecule type" value="Genomic_DNA"/>
</dbReference>